<dbReference type="GO" id="GO:0016616">
    <property type="term" value="F:oxidoreductase activity, acting on the CH-OH group of donors, NAD or NADP as acceptor"/>
    <property type="evidence" value="ECO:0007669"/>
    <property type="project" value="InterPro"/>
</dbReference>
<dbReference type="PANTHER" id="PTHR21236">
    <property type="entry name" value="GOLGI MEMBRANE PROTEIN YIP1"/>
    <property type="match status" value="1"/>
</dbReference>
<organism evidence="10 11">
    <name type="scientific">Agrocybe chaxingu</name>
    <dbReference type="NCBI Taxonomy" id="84603"/>
    <lineage>
        <taxon>Eukaryota</taxon>
        <taxon>Fungi</taxon>
        <taxon>Dikarya</taxon>
        <taxon>Basidiomycota</taxon>
        <taxon>Agaricomycotina</taxon>
        <taxon>Agaricomycetes</taxon>
        <taxon>Agaricomycetidae</taxon>
        <taxon>Agaricales</taxon>
        <taxon>Agaricineae</taxon>
        <taxon>Strophariaceae</taxon>
        <taxon>Agrocybe</taxon>
    </lineage>
</organism>
<feature type="domain" description="Yip1" evidence="9">
    <location>
        <begin position="235"/>
        <end position="382"/>
    </location>
</feature>
<evidence type="ECO:0000256" key="7">
    <source>
        <dbReference type="SAM" id="MobiDB-lite"/>
    </source>
</evidence>
<comment type="similarity">
    <text evidence="2 6">Belongs to the YIP1 family.</text>
</comment>
<feature type="transmembrane region" description="Helical" evidence="6">
    <location>
        <begin position="276"/>
        <end position="295"/>
    </location>
</feature>
<dbReference type="Proteomes" id="UP001148786">
    <property type="component" value="Unassembled WGS sequence"/>
</dbReference>
<dbReference type="Pfam" id="PF04893">
    <property type="entry name" value="Yip1"/>
    <property type="match status" value="1"/>
</dbReference>
<proteinExistence type="inferred from homology"/>
<keyword evidence="5 6" id="KW-0472">Membrane</keyword>
<gene>
    <name evidence="10" type="ORF">NLJ89_g1463</name>
</gene>
<accession>A0A9W8N015</accession>
<dbReference type="SUPFAM" id="SSF52283">
    <property type="entry name" value="Formate/glycerate dehydrogenase catalytic domain-like"/>
    <property type="match status" value="1"/>
</dbReference>
<dbReference type="GO" id="GO:0051287">
    <property type="term" value="F:NAD binding"/>
    <property type="evidence" value="ECO:0007669"/>
    <property type="project" value="InterPro"/>
</dbReference>
<comment type="caution">
    <text evidence="6">Lacks conserved residue(s) required for the propagation of feature annotation.</text>
</comment>
<evidence type="ECO:0000313" key="10">
    <source>
        <dbReference type="EMBL" id="KAJ3515905.1"/>
    </source>
</evidence>
<dbReference type="InterPro" id="IPR045231">
    <property type="entry name" value="Yip1/4-like"/>
</dbReference>
<dbReference type="PANTHER" id="PTHR21236:SF1">
    <property type="entry name" value="PROTEIN YIPF6"/>
    <property type="match status" value="1"/>
</dbReference>
<evidence type="ECO:0000256" key="1">
    <source>
        <dbReference type="ARBA" id="ARBA00004141"/>
    </source>
</evidence>
<evidence type="ECO:0000313" key="11">
    <source>
        <dbReference type="Proteomes" id="UP001148786"/>
    </source>
</evidence>
<dbReference type="Gene3D" id="3.40.50.720">
    <property type="entry name" value="NAD(P)-binding Rossmann-like Domain"/>
    <property type="match status" value="1"/>
</dbReference>
<keyword evidence="3 6" id="KW-0812">Transmembrane</keyword>
<feature type="domain" description="D-isomer specific 2-hydroxyacid dehydrogenase catalytic" evidence="8">
    <location>
        <begin position="64"/>
        <end position="224"/>
    </location>
</feature>
<sequence>MNTQPALLYVANVNNPRCTARVLAILYQGGEAAVNDPRLLGTVENKLGIQDWLESQGHEFIVCRKKVSSSKEGPDSDFEKHIVDAEVLITTPFHPGYLTRELMEKAKNLKICVTAGVGSDHIDLDAAVDHNIEVLEVSGSNVVSVAEHVMMSILLLVRNFVPEQLAPPSATPAGPGVPALSGNIGSSSQPARPNRQTVGGLQVETRYSGQDTLDEPITKTIARDLLSIYSKLVQVLYPRRSSGREVLRDWDLWGPLLLCLMLGIMLSINAPPSQSLGVFTSVIVICSLGALFVTVQAKLLGGRVSFFQGLCVLGYCIAPLDIAALVACFVRIIWIRAPIALLAWGWCIWASVNFLDGTKIEQQRILLAVYPLLLFYFILAWMILIQ</sequence>
<keyword evidence="4 6" id="KW-1133">Transmembrane helix</keyword>
<dbReference type="InterPro" id="IPR006977">
    <property type="entry name" value="Yip1_dom"/>
</dbReference>
<feature type="transmembrane region" description="Helical" evidence="6">
    <location>
        <begin position="333"/>
        <end position="355"/>
    </location>
</feature>
<feature type="compositionally biased region" description="Polar residues" evidence="7">
    <location>
        <begin position="183"/>
        <end position="200"/>
    </location>
</feature>
<comment type="subcellular location">
    <subcellularLocation>
        <location evidence="6">Golgi apparatus membrane</location>
        <topology evidence="6">Multi-pass membrane protein</topology>
    </subcellularLocation>
    <subcellularLocation>
        <location evidence="1">Membrane</location>
        <topology evidence="1">Multi-pass membrane protein</topology>
    </subcellularLocation>
</comment>
<feature type="transmembrane region" description="Helical" evidence="6">
    <location>
        <begin position="307"/>
        <end position="327"/>
    </location>
</feature>
<dbReference type="GO" id="GO:0006888">
    <property type="term" value="P:endoplasmic reticulum to Golgi vesicle-mediated transport"/>
    <property type="evidence" value="ECO:0007669"/>
    <property type="project" value="InterPro"/>
</dbReference>
<evidence type="ECO:0000259" key="8">
    <source>
        <dbReference type="Pfam" id="PF00389"/>
    </source>
</evidence>
<evidence type="ECO:0000259" key="9">
    <source>
        <dbReference type="Pfam" id="PF04893"/>
    </source>
</evidence>
<dbReference type="GO" id="GO:0000139">
    <property type="term" value="C:Golgi membrane"/>
    <property type="evidence" value="ECO:0007669"/>
    <property type="project" value="UniProtKB-SubCell"/>
</dbReference>
<dbReference type="OrthoDB" id="411251at2759"/>
<evidence type="ECO:0000256" key="5">
    <source>
        <dbReference type="ARBA" id="ARBA00023136"/>
    </source>
</evidence>
<feature type="transmembrane region" description="Helical" evidence="6">
    <location>
        <begin position="367"/>
        <end position="385"/>
    </location>
</feature>
<evidence type="ECO:0000256" key="4">
    <source>
        <dbReference type="ARBA" id="ARBA00022989"/>
    </source>
</evidence>
<dbReference type="InterPro" id="IPR006139">
    <property type="entry name" value="D-isomer_2_OHA_DH_cat_dom"/>
</dbReference>
<evidence type="ECO:0000256" key="6">
    <source>
        <dbReference type="RuleBase" id="RU361264"/>
    </source>
</evidence>
<feature type="region of interest" description="Disordered" evidence="7">
    <location>
        <begin position="169"/>
        <end position="200"/>
    </location>
</feature>
<comment type="caution">
    <text evidence="10">The sequence shown here is derived from an EMBL/GenBank/DDBJ whole genome shotgun (WGS) entry which is preliminary data.</text>
</comment>
<dbReference type="EMBL" id="JANKHO010000076">
    <property type="protein sequence ID" value="KAJ3515905.1"/>
    <property type="molecule type" value="Genomic_DNA"/>
</dbReference>
<dbReference type="GO" id="GO:0005802">
    <property type="term" value="C:trans-Golgi network"/>
    <property type="evidence" value="ECO:0007669"/>
    <property type="project" value="TreeGrafter"/>
</dbReference>
<keyword evidence="11" id="KW-1185">Reference proteome</keyword>
<name>A0A9W8N015_9AGAR</name>
<evidence type="ECO:0000256" key="2">
    <source>
        <dbReference type="ARBA" id="ARBA00010596"/>
    </source>
</evidence>
<dbReference type="Pfam" id="PF00389">
    <property type="entry name" value="2-Hacid_dh"/>
    <property type="match status" value="1"/>
</dbReference>
<dbReference type="AlphaFoldDB" id="A0A9W8N015"/>
<evidence type="ECO:0000256" key="3">
    <source>
        <dbReference type="ARBA" id="ARBA00022692"/>
    </source>
</evidence>
<protein>
    <recommendedName>
        <fullName evidence="6">Protein YIP</fullName>
    </recommendedName>
</protein>
<reference evidence="10" key="1">
    <citation type="submission" date="2022-07" db="EMBL/GenBank/DDBJ databases">
        <title>Genome Sequence of Agrocybe chaxingu.</title>
        <authorList>
            <person name="Buettner E."/>
        </authorList>
    </citation>
    <scope>NUCLEOTIDE SEQUENCE</scope>
    <source>
        <strain evidence="10">MP-N11</strain>
    </source>
</reference>